<feature type="compositionally biased region" description="Low complexity" evidence="5">
    <location>
        <begin position="17"/>
        <end position="35"/>
    </location>
</feature>
<keyword evidence="8" id="KW-1185">Reference proteome</keyword>
<keyword evidence="1" id="KW-0805">Transcription regulation</keyword>
<dbReference type="WBParaSite" id="ASIM_0000682401-mRNA-1">
    <property type="protein sequence ID" value="ASIM_0000682401-mRNA-1"/>
    <property type="gene ID" value="ASIM_0000682401"/>
</dbReference>
<feature type="compositionally biased region" description="Polar residues" evidence="5">
    <location>
        <begin position="36"/>
        <end position="95"/>
    </location>
</feature>
<dbReference type="PANTHER" id="PTHR45996">
    <property type="entry name" value="AGAP001464-PB"/>
    <property type="match status" value="1"/>
</dbReference>
<dbReference type="EMBL" id="UYRR01014581">
    <property type="protein sequence ID" value="VDK27377.1"/>
    <property type="molecule type" value="Genomic_DNA"/>
</dbReference>
<dbReference type="PROSITE" id="PS00036">
    <property type="entry name" value="BZIP_BASIC"/>
    <property type="match status" value="1"/>
</dbReference>
<gene>
    <name evidence="7" type="ORF">ASIM_LOCUS6598</name>
</gene>
<dbReference type="GO" id="GO:0005634">
    <property type="term" value="C:nucleus"/>
    <property type="evidence" value="ECO:0007669"/>
    <property type="project" value="TreeGrafter"/>
</dbReference>
<feature type="domain" description="BZIP" evidence="6">
    <location>
        <begin position="139"/>
        <end position="154"/>
    </location>
</feature>
<proteinExistence type="predicted"/>
<evidence type="ECO:0000256" key="5">
    <source>
        <dbReference type="SAM" id="MobiDB-lite"/>
    </source>
</evidence>
<evidence type="ECO:0000256" key="2">
    <source>
        <dbReference type="ARBA" id="ARBA00023125"/>
    </source>
</evidence>
<evidence type="ECO:0000313" key="8">
    <source>
        <dbReference type="Proteomes" id="UP000267096"/>
    </source>
</evidence>
<sequence length="156" mass="17324">MKPSAEKPATVRNGTCSPSTRYYSTSSSSSSNTSNQLTPPASISLNTSTTASSYHHNQSAVNRTSASNVNASDTTTTTQHPNAYPSNGTNPTSSTERSRKYPALILTDEEKRLCKKEGIHLPEHYPLTKAEERELKRIRRKIRNKRSAQTSRKRKQ</sequence>
<evidence type="ECO:0000256" key="4">
    <source>
        <dbReference type="ARBA" id="ARBA00023242"/>
    </source>
</evidence>
<dbReference type="SUPFAM" id="SSF47454">
    <property type="entry name" value="A DNA-binding domain in eukaryotic transcription factors"/>
    <property type="match status" value="1"/>
</dbReference>
<evidence type="ECO:0000313" key="7">
    <source>
        <dbReference type="EMBL" id="VDK27377.1"/>
    </source>
</evidence>
<organism evidence="9">
    <name type="scientific">Anisakis simplex</name>
    <name type="common">Herring worm</name>
    <dbReference type="NCBI Taxonomy" id="6269"/>
    <lineage>
        <taxon>Eukaryota</taxon>
        <taxon>Metazoa</taxon>
        <taxon>Ecdysozoa</taxon>
        <taxon>Nematoda</taxon>
        <taxon>Chromadorea</taxon>
        <taxon>Rhabditida</taxon>
        <taxon>Spirurina</taxon>
        <taxon>Ascaridomorpha</taxon>
        <taxon>Ascaridoidea</taxon>
        <taxon>Anisakidae</taxon>
        <taxon>Anisakis</taxon>
        <taxon>Anisakis simplex complex</taxon>
    </lineage>
</organism>
<keyword evidence="2" id="KW-0238">DNA-binding</keyword>
<keyword evidence="3" id="KW-0804">Transcription</keyword>
<protein>
    <submittedName>
        <fullName evidence="9">BZIP domain-containing protein</fullName>
    </submittedName>
</protein>
<dbReference type="AlphaFoldDB" id="A0A0M3JGR8"/>
<reference evidence="9" key="1">
    <citation type="submission" date="2017-02" db="UniProtKB">
        <authorList>
            <consortium name="WormBaseParasite"/>
        </authorList>
    </citation>
    <scope>IDENTIFICATION</scope>
</reference>
<evidence type="ECO:0000313" key="9">
    <source>
        <dbReference type="WBParaSite" id="ASIM_0000682401-mRNA-1"/>
    </source>
</evidence>
<reference evidence="7 8" key="2">
    <citation type="submission" date="2018-11" db="EMBL/GenBank/DDBJ databases">
        <authorList>
            <consortium name="Pathogen Informatics"/>
        </authorList>
    </citation>
    <scope>NUCLEOTIDE SEQUENCE [LARGE SCALE GENOMIC DNA]</scope>
</reference>
<dbReference type="InterPro" id="IPR004827">
    <property type="entry name" value="bZIP"/>
</dbReference>
<dbReference type="InterPro" id="IPR051381">
    <property type="entry name" value="CREB_ATF_subfamily"/>
</dbReference>
<evidence type="ECO:0000256" key="3">
    <source>
        <dbReference type="ARBA" id="ARBA00023163"/>
    </source>
</evidence>
<evidence type="ECO:0000256" key="1">
    <source>
        <dbReference type="ARBA" id="ARBA00023015"/>
    </source>
</evidence>
<dbReference type="PANTHER" id="PTHR45996:SF3">
    <property type="entry name" value="CREB-H TRANSCRIPTION FACTOR HOMOLOG LET-607"/>
    <property type="match status" value="1"/>
</dbReference>
<dbReference type="GO" id="GO:0000981">
    <property type="term" value="F:DNA-binding transcription factor activity, RNA polymerase II-specific"/>
    <property type="evidence" value="ECO:0007669"/>
    <property type="project" value="TreeGrafter"/>
</dbReference>
<evidence type="ECO:0000259" key="6">
    <source>
        <dbReference type="PROSITE" id="PS00036"/>
    </source>
</evidence>
<accession>A0A0M3JGR8</accession>
<feature type="region of interest" description="Disordered" evidence="5">
    <location>
        <begin position="1"/>
        <end position="101"/>
    </location>
</feature>
<feature type="region of interest" description="Disordered" evidence="5">
    <location>
        <begin position="137"/>
        <end position="156"/>
    </location>
</feature>
<keyword evidence="4" id="KW-0539">Nucleus</keyword>
<dbReference type="GO" id="GO:0000978">
    <property type="term" value="F:RNA polymerase II cis-regulatory region sequence-specific DNA binding"/>
    <property type="evidence" value="ECO:0007669"/>
    <property type="project" value="TreeGrafter"/>
</dbReference>
<dbReference type="InterPro" id="IPR008917">
    <property type="entry name" value="TF_DNA-bd_sf"/>
</dbReference>
<dbReference type="Proteomes" id="UP000267096">
    <property type="component" value="Unassembled WGS sequence"/>
</dbReference>
<dbReference type="OrthoDB" id="674948at2759"/>
<name>A0A0M3JGR8_ANISI</name>